<protein>
    <submittedName>
        <fullName evidence="2">Uncharacterized protein</fullName>
    </submittedName>
</protein>
<feature type="transmembrane region" description="Helical" evidence="1">
    <location>
        <begin position="165"/>
        <end position="187"/>
    </location>
</feature>
<keyword evidence="1" id="KW-0812">Transmembrane</keyword>
<sequence>MSVLTVKTDVDVNHINREDFRTRRKAEGSPIQSSSRSVMSVLTVKTDIHCASHPGHHSESQGPDIAKAMATQHPQHLAKVHCASHLPHSETQGPSVVDPMAVQHLQHLRKIHCASHPRHYSEPPGPNIAKAMATQHPQHLTKDGPVRSMTMAAEMMNTKQQEARILAVSADAAHGLLLLAALSYILLEQPDTTTPPLAKRLRNRPRPDYVQMEKGKRVEVDRGMLAWRN</sequence>
<dbReference type="EMBL" id="JABANP010000041">
    <property type="protein sequence ID" value="KAF4693766.1"/>
    <property type="molecule type" value="Genomic_DNA"/>
</dbReference>
<accession>A0A7J6PDC1</accession>
<proteinExistence type="predicted"/>
<evidence type="ECO:0000313" key="3">
    <source>
        <dbReference type="Proteomes" id="UP000541610"/>
    </source>
</evidence>
<evidence type="ECO:0000313" key="2">
    <source>
        <dbReference type="EMBL" id="KAF4693766.1"/>
    </source>
</evidence>
<keyword evidence="1" id="KW-1133">Transmembrane helix</keyword>
<name>A0A7J6PDC1_PEROL</name>
<dbReference type="Proteomes" id="UP000541610">
    <property type="component" value="Unassembled WGS sequence"/>
</dbReference>
<dbReference type="AlphaFoldDB" id="A0A7J6PDC1"/>
<keyword evidence="1" id="KW-0472">Membrane</keyword>
<evidence type="ECO:0000256" key="1">
    <source>
        <dbReference type="SAM" id="Phobius"/>
    </source>
</evidence>
<gene>
    <name evidence="2" type="ORF">FOZ60_010164</name>
</gene>
<organism evidence="2 3">
    <name type="scientific">Perkinsus olseni</name>
    <name type="common">Perkinsus atlanticus</name>
    <dbReference type="NCBI Taxonomy" id="32597"/>
    <lineage>
        <taxon>Eukaryota</taxon>
        <taxon>Sar</taxon>
        <taxon>Alveolata</taxon>
        <taxon>Perkinsozoa</taxon>
        <taxon>Perkinsea</taxon>
        <taxon>Perkinsida</taxon>
        <taxon>Perkinsidae</taxon>
        <taxon>Perkinsus</taxon>
    </lineage>
</organism>
<reference evidence="2 3" key="1">
    <citation type="submission" date="2020-04" db="EMBL/GenBank/DDBJ databases">
        <title>Perkinsus olseni comparative genomics.</title>
        <authorList>
            <person name="Bogema D.R."/>
        </authorList>
    </citation>
    <scope>NUCLEOTIDE SEQUENCE [LARGE SCALE GENOMIC DNA]</scope>
    <source>
        <strain evidence="2">00978-12</strain>
    </source>
</reference>
<comment type="caution">
    <text evidence="2">The sequence shown here is derived from an EMBL/GenBank/DDBJ whole genome shotgun (WGS) entry which is preliminary data.</text>
</comment>